<sequence length="477" mass="53901">MTVHKKAIKLAVFVLTGLLGLYVVIQNINPFGKVAAYSLATKGLSQLSPKDRVTQQDGVQKQTGDLIYFTTDFPTEFDEAKVTITFKNSTPNQQIHLGFKDEEKYHYQTKPIDNSSISVLGWSTIGANPVLYQKNKVYADTNEFLTTPPTDAIIGLLNFDRNNFTTESIRLNDYKPSDTLTVISSPLRGNTTMYVYLKDEPFRMWIKKQDLNWYKGPDPLTIKVYDSAGDLVYTQTQDDDGIADASKEVLPEKEIYVENPGPGQPEEGVYKIIFESQDLLIKEIKTNLHKIVFEGPLFAAGNSKVYKGAVENMEPLTLFSNALLLKALTLHNETTQSIRLNDRDFPLVKAHTTEVITPKIGEFTLTAPKSDVILKGIGYFAFTKEQFFLPTSYHFLNIEEPSDVQWADYIISNYKAPRIEGDWKVAEQTFDLAKAVPDKNKLSWLIKSPNLKESSGSVEIKDIEVTYTKKPMIKKLF</sequence>
<dbReference type="AlphaFoldDB" id="A0A1F4VCX1"/>
<organism evidence="1 2">
    <name type="scientific">candidate division WWE3 bacterium RIFCSPLOWO2_01_FULL_41_18</name>
    <dbReference type="NCBI Taxonomy" id="1802625"/>
    <lineage>
        <taxon>Bacteria</taxon>
        <taxon>Katanobacteria</taxon>
    </lineage>
</organism>
<evidence type="ECO:0000313" key="1">
    <source>
        <dbReference type="EMBL" id="OGC55101.1"/>
    </source>
</evidence>
<gene>
    <name evidence="1" type="ORF">A3A78_03940</name>
</gene>
<protein>
    <submittedName>
        <fullName evidence="1">Uncharacterized protein</fullName>
    </submittedName>
</protein>
<accession>A0A1F4VCX1</accession>
<reference evidence="1 2" key="1">
    <citation type="journal article" date="2016" name="Nat. Commun.">
        <title>Thousands of microbial genomes shed light on interconnected biogeochemical processes in an aquifer system.</title>
        <authorList>
            <person name="Anantharaman K."/>
            <person name="Brown C.T."/>
            <person name="Hug L.A."/>
            <person name="Sharon I."/>
            <person name="Castelle C.J."/>
            <person name="Probst A.J."/>
            <person name="Thomas B.C."/>
            <person name="Singh A."/>
            <person name="Wilkins M.J."/>
            <person name="Karaoz U."/>
            <person name="Brodie E.L."/>
            <person name="Williams K.H."/>
            <person name="Hubbard S.S."/>
            <person name="Banfield J.F."/>
        </authorList>
    </citation>
    <scope>NUCLEOTIDE SEQUENCE [LARGE SCALE GENOMIC DNA]</scope>
</reference>
<proteinExistence type="predicted"/>
<name>A0A1F4VCX1_UNCKA</name>
<evidence type="ECO:0000313" key="2">
    <source>
        <dbReference type="Proteomes" id="UP000176504"/>
    </source>
</evidence>
<dbReference type="Proteomes" id="UP000176504">
    <property type="component" value="Unassembled WGS sequence"/>
</dbReference>
<dbReference type="EMBL" id="MEVI01000003">
    <property type="protein sequence ID" value="OGC55101.1"/>
    <property type="molecule type" value="Genomic_DNA"/>
</dbReference>
<comment type="caution">
    <text evidence="1">The sequence shown here is derived from an EMBL/GenBank/DDBJ whole genome shotgun (WGS) entry which is preliminary data.</text>
</comment>